<name>A0A383ZK38_BALAC</name>
<reference evidence="4" key="1">
    <citation type="submission" date="2025-08" db="UniProtKB">
        <authorList>
            <consortium name="RefSeq"/>
        </authorList>
    </citation>
    <scope>IDENTIFICATION</scope>
</reference>
<dbReference type="GO" id="GO:0006355">
    <property type="term" value="P:regulation of DNA-templated transcription"/>
    <property type="evidence" value="ECO:0007669"/>
    <property type="project" value="InterPro"/>
</dbReference>
<feature type="region of interest" description="Disordered" evidence="1">
    <location>
        <begin position="1"/>
        <end position="68"/>
    </location>
</feature>
<evidence type="ECO:0000313" key="4">
    <source>
        <dbReference type="RefSeq" id="XP_007175519.2"/>
    </source>
</evidence>
<dbReference type="Gene3D" id="6.10.140.140">
    <property type="match status" value="1"/>
</dbReference>
<dbReference type="PROSITE" id="PS50805">
    <property type="entry name" value="KRAB"/>
    <property type="match status" value="1"/>
</dbReference>
<feature type="compositionally biased region" description="Gly residues" evidence="1">
    <location>
        <begin position="18"/>
        <end position="32"/>
    </location>
</feature>
<dbReference type="SUPFAM" id="SSF109640">
    <property type="entry name" value="KRAB domain (Kruppel-associated box)"/>
    <property type="match status" value="1"/>
</dbReference>
<dbReference type="InParanoid" id="A0A383ZK38"/>
<feature type="domain" description="KRAB" evidence="2">
    <location>
        <begin position="92"/>
        <end position="176"/>
    </location>
</feature>
<dbReference type="Pfam" id="PF01352">
    <property type="entry name" value="KRAB"/>
    <property type="match status" value="1"/>
</dbReference>
<dbReference type="PANTHER" id="PTHR23232">
    <property type="entry name" value="KRAB DOMAIN C2H2 ZINC FINGER"/>
    <property type="match status" value="1"/>
</dbReference>
<keyword evidence="3" id="KW-1185">Reference proteome</keyword>
<dbReference type="InterPro" id="IPR050169">
    <property type="entry name" value="Krueppel_C2H2_ZnF"/>
</dbReference>
<feature type="region of interest" description="Disordered" evidence="1">
    <location>
        <begin position="167"/>
        <end position="208"/>
    </location>
</feature>
<protein>
    <submittedName>
        <fullName evidence="4">Zinc finger protein 28 homolog</fullName>
    </submittedName>
</protein>
<feature type="compositionally biased region" description="Pro residues" evidence="1">
    <location>
        <begin position="55"/>
        <end position="67"/>
    </location>
</feature>
<sequence>MPLEAPPIPVGARRSLGARGGCGLARRGGGAGAAEPRRRRPRSRWTYRGQSPTAAPRPPLHQPPDPTTHPLVTVGSGGMVTQLPADKALELVTFKDVAVNFTQEWQQLELAQRDLYKDVMLENFQNLSSLEMESRPERNGPVEAVPAGVSPELDLEELGGGCPWGCASGEAGTASGRAPSGHQPGIPGGRGPHKCGPRNPDWQSPCRH</sequence>
<organism evidence="3 4">
    <name type="scientific">Balaenoptera acutorostrata</name>
    <name type="common">Common minke whale</name>
    <name type="synonym">Balaena rostrata</name>
    <dbReference type="NCBI Taxonomy" id="9767"/>
    <lineage>
        <taxon>Eukaryota</taxon>
        <taxon>Metazoa</taxon>
        <taxon>Chordata</taxon>
        <taxon>Craniata</taxon>
        <taxon>Vertebrata</taxon>
        <taxon>Euteleostomi</taxon>
        <taxon>Mammalia</taxon>
        <taxon>Eutheria</taxon>
        <taxon>Laurasiatheria</taxon>
        <taxon>Artiodactyla</taxon>
        <taxon>Whippomorpha</taxon>
        <taxon>Cetacea</taxon>
        <taxon>Mysticeti</taxon>
        <taxon>Balaenopteridae</taxon>
        <taxon>Balaenoptera</taxon>
    </lineage>
</organism>
<dbReference type="CDD" id="cd07765">
    <property type="entry name" value="KRAB_A-box"/>
    <property type="match status" value="1"/>
</dbReference>
<evidence type="ECO:0000256" key="1">
    <source>
        <dbReference type="SAM" id="MobiDB-lite"/>
    </source>
</evidence>
<proteinExistence type="predicted"/>
<dbReference type="Proteomes" id="UP001652580">
    <property type="component" value="Chromosome 19"/>
</dbReference>
<gene>
    <name evidence="4" type="primary">LOC103019377</name>
</gene>
<evidence type="ECO:0000313" key="3">
    <source>
        <dbReference type="Proteomes" id="UP001652580"/>
    </source>
</evidence>
<dbReference type="AlphaFoldDB" id="A0A383ZK38"/>
<dbReference type="KEGG" id="bacu:103019377"/>
<dbReference type="PANTHER" id="PTHR23232:SF140">
    <property type="entry name" value="ZFP92 ZINC FINGER PROTEIN"/>
    <property type="match status" value="1"/>
</dbReference>
<dbReference type="GeneID" id="103019377"/>
<dbReference type="InterPro" id="IPR001909">
    <property type="entry name" value="KRAB"/>
</dbReference>
<dbReference type="InterPro" id="IPR036051">
    <property type="entry name" value="KRAB_dom_sf"/>
</dbReference>
<dbReference type="RefSeq" id="XP_007175519.2">
    <property type="nucleotide sequence ID" value="XM_007175457.3"/>
</dbReference>
<dbReference type="SMART" id="SM00349">
    <property type="entry name" value="KRAB"/>
    <property type="match status" value="1"/>
</dbReference>
<evidence type="ECO:0000259" key="2">
    <source>
        <dbReference type="PROSITE" id="PS50805"/>
    </source>
</evidence>
<accession>A0A383ZK38</accession>